<accession>A0A9W7FWC3</accession>
<sequence>MSLMSLGFTPDLPGKGVVTVSVRRGDNGAIEVDNTGGKALGIWSDTGAKSQGIKYVEGGEGWEGGREVAVRSKYVRGERWREQARGRVEGEGGVKGRDGKGIGGGEAKWALVGDL</sequence>
<dbReference type="EMBL" id="BRYA01000504">
    <property type="protein sequence ID" value="GMI20066.1"/>
    <property type="molecule type" value="Genomic_DNA"/>
</dbReference>
<reference evidence="2" key="1">
    <citation type="journal article" date="2023" name="Commun. Biol.">
        <title>Genome analysis of Parmales, the sister group of diatoms, reveals the evolutionary specialization of diatoms from phago-mixotrophs to photoautotrophs.</title>
        <authorList>
            <person name="Ban H."/>
            <person name="Sato S."/>
            <person name="Yoshikawa S."/>
            <person name="Yamada K."/>
            <person name="Nakamura Y."/>
            <person name="Ichinomiya M."/>
            <person name="Sato N."/>
            <person name="Blanc-Mathieu R."/>
            <person name="Endo H."/>
            <person name="Kuwata A."/>
            <person name="Ogata H."/>
        </authorList>
    </citation>
    <scope>NUCLEOTIDE SEQUENCE [LARGE SCALE GENOMIC DNA]</scope>
</reference>
<keyword evidence="2" id="KW-1185">Reference proteome</keyword>
<dbReference type="Proteomes" id="UP001165065">
    <property type="component" value="Unassembled WGS sequence"/>
</dbReference>
<evidence type="ECO:0000313" key="2">
    <source>
        <dbReference type="Proteomes" id="UP001165065"/>
    </source>
</evidence>
<proteinExistence type="predicted"/>
<dbReference type="AlphaFoldDB" id="A0A9W7FWC3"/>
<gene>
    <name evidence="1" type="ORF">TrCOL_g10178</name>
</gene>
<name>A0A9W7FWC3_9STRA</name>
<organism evidence="1 2">
    <name type="scientific">Triparma columacea</name>
    <dbReference type="NCBI Taxonomy" id="722753"/>
    <lineage>
        <taxon>Eukaryota</taxon>
        <taxon>Sar</taxon>
        <taxon>Stramenopiles</taxon>
        <taxon>Ochrophyta</taxon>
        <taxon>Bolidophyceae</taxon>
        <taxon>Parmales</taxon>
        <taxon>Triparmaceae</taxon>
        <taxon>Triparma</taxon>
    </lineage>
</organism>
<comment type="caution">
    <text evidence="1">The sequence shown here is derived from an EMBL/GenBank/DDBJ whole genome shotgun (WGS) entry which is preliminary data.</text>
</comment>
<protein>
    <submittedName>
        <fullName evidence="1">Uncharacterized protein</fullName>
    </submittedName>
</protein>
<evidence type="ECO:0000313" key="1">
    <source>
        <dbReference type="EMBL" id="GMI20066.1"/>
    </source>
</evidence>